<proteinExistence type="predicted"/>
<feature type="compositionally biased region" description="Polar residues" evidence="1">
    <location>
        <begin position="40"/>
        <end position="57"/>
    </location>
</feature>
<protein>
    <submittedName>
        <fullName evidence="2">Uncharacterized protein</fullName>
    </submittedName>
</protein>
<evidence type="ECO:0000313" key="2">
    <source>
        <dbReference type="EMBL" id="TYH90223.1"/>
    </source>
</evidence>
<evidence type="ECO:0000256" key="1">
    <source>
        <dbReference type="SAM" id="MobiDB-lite"/>
    </source>
</evidence>
<name>A0A5D2MFS7_GOSTO</name>
<reference evidence="2 3" key="1">
    <citation type="submission" date="2019-07" db="EMBL/GenBank/DDBJ databases">
        <title>WGS assembly of Gossypium tomentosum.</title>
        <authorList>
            <person name="Chen Z.J."/>
            <person name="Sreedasyam A."/>
            <person name="Ando A."/>
            <person name="Song Q."/>
            <person name="De L."/>
            <person name="Hulse-Kemp A."/>
            <person name="Ding M."/>
            <person name="Ye W."/>
            <person name="Kirkbride R."/>
            <person name="Jenkins J."/>
            <person name="Plott C."/>
            <person name="Lovell J."/>
            <person name="Lin Y.-M."/>
            <person name="Vaughn R."/>
            <person name="Liu B."/>
            <person name="Li W."/>
            <person name="Simpson S."/>
            <person name="Scheffler B."/>
            <person name="Saski C."/>
            <person name="Grover C."/>
            <person name="Hu G."/>
            <person name="Conover J."/>
            <person name="Carlson J."/>
            <person name="Shu S."/>
            <person name="Boston L."/>
            <person name="Williams M."/>
            <person name="Peterson D."/>
            <person name="Mcgee K."/>
            <person name="Jones D."/>
            <person name="Wendel J."/>
            <person name="Stelly D."/>
            <person name="Grimwood J."/>
            <person name="Schmutz J."/>
        </authorList>
    </citation>
    <scope>NUCLEOTIDE SEQUENCE [LARGE SCALE GENOMIC DNA]</scope>
    <source>
        <strain evidence="2">7179.01</strain>
    </source>
</reference>
<dbReference type="AlphaFoldDB" id="A0A5D2MFS7"/>
<keyword evidence="3" id="KW-1185">Reference proteome</keyword>
<organism evidence="2 3">
    <name type="scientific">Gossypium tomentosum</name>
    <name type="common">Hawaiian cotton</name>
    <name type="synonym">Gossypium sandvicense</name>
    <dbReference type="NCBI Taxonomy" id="34277"/>
    <lineage>
        <taxon>Eukaryota</taxon>
        <taxon>Viridiplantae</taxon>
        <taxon>Streptophyta</taxon>
        <taxon>Embryophyta</taxon>
        <taxon>Tracheophyta</taxon>
        <taxon>Spermatophyta</taxon>
        <taxon>Magnoliopsida</taxon>
        <taxon>eudicotyledons</taxon>
        <taxon>Gunneridae</taxon>
        <taxon>Pentapetalae</taxon>
        <taxon>rosids</taxon>
        <taxon>malvids</taxon>
        <taxon>Malvales</taxon>
        <taxon>Malvaceae</taxon>
        <taxon>Malvoideae</taxon>
        <taxon>Gossypium</taxon>
    </lineage>
</organism>
<gene>
    <name evidence="2" type="ORF">ES332_A13G035400v1</name>
</gene>
<sequence length="124" mass="13842">MFRPNNLTTTVVSISLTKTFLKRFEKSMARIPLMEDRRMSPSSITRSPSEVSSQNSEPFLPKSFSFQETSLIGIASTIMLSIESPPTTLNLTFLVLRSSSVLILSPIRSSDETSKTLILKKNDI</sequence>
<dbReference type="EMBL" id="CM017622">
    <property type="protein sequence ID" value="TYH90223.1"/>
    <property type="molecule type" value="Genomic_DNA"/>
</dbReference>
<feature type="region of interest" description="Disordered" evidence="1">
    <location>
        <begin position="35"/>
        <end position="57"/>
    </location>
</feature>
<evidence type="ECO:0000313" key="3">
    <source>
        <dbReference type="Proteomes" id="UP000322667"/>
    </source>
</evidence>
<accession>A0A5D2MFS7</accession>
<dbReference type="Proteomes" id="UP000322667">
    <property type="component" value="Chromosome A13"/>
</dbReference>